<gene>
    <name evidence="3" type="ORF">OSIN01602_LOCUS15275</name>
</gene>
<dbReference type="Gene3D" id="3.30.40.10">
    <property type="entry name" value="Zinc/RING finger domain, C3HC4 (zinc finger)"/>
    <property type="match status" value="1"/>
</dbReference>
<organism evidence="3">
    <name type="scientific">Trieres chinensis</name>
    <name type="common">Marine centric diatom</name>
    <name type="synonym">Odontella sinensis</name>
    <dbReference type="NCBI Taxonomy" id="1514140"/>
    <lineage>
        <taxon>Eukaryota</taxon>
        <taxon>Sar</taxon>
        <taxon>Stramenopiles</taxon>
        <taxon>Ochrophyta</taxon>
        <taxon>Bacillariophyta</taxon>
        <taxon>Mediophyceae</taxon>
        <taxon>Biddulphiophycidae</taxon>
        <taxon>Eupodiscales</taxon>
        <taxon>Parodontellaceae</taxon>
        <taxon>Trieres</taxon>
    </lineage>
</organism>
<dbReference type="Pfam" id="PF08238">
    <property type="entry name" value="Sel1"/>
    <property type="match status" value="2"/>
</dbReference>
<dbReference type="SUPFAM" id="SSF81901">
    <property type="entry name" value="HCP-like"/>
    <property type="match status" value="1"/>
</dbReference>
<dbReference type="InterPro" id="IPR003613">
    <property type="entry name" value="Ubox_domain"/>
</dbReference>
<dbReference type="GO" id="GO:0004842">
    <property type="term" value="F:ubiquitin-protein transferase activity"/>
    <property type="evidence" value="ECO:0007669"/>
    <property type="project" value="InterPro"/>
</dbReference>
<dbReference type="SMART" id="SM00671">
    <property type="entry name" value="SEL1"/>
    <property type="match status" value="3"/>
</dbReference>
<dbReference type="GO" id="GO:0016567">
    <property type="term" value="P:protein ubiquitination"/>
    <property type="evidence" value="ECO:0007669"/>
    <property type="project" value="InterPro"/>
</dbReference>
<protein>
    <recommendedName>
        <fullName evidence="2">U-box domain-containing protein</fullName>
    </recommendedName>
</protein>
<dbReference type="InterPro" id="IPR052085">
    <property type="entry name" value="WD-SAM-U-box"/>
</dbReference>
<dbReference type="InterPro" id="IPR013083">
    <property type="entry name" value="Znf_RING/FYVE/PHD"/>
</dbReference>
<dbReference type="InterPro" id="IPR011990">
    <property type="entry name" value="TPR-like_helical_dom_sf"/>
</dbReference>
<evidence type="ECO:0000256" key="1">
    <source>
        <dbReference type="SAM" id="MobiDB-lite"/>
    </source>
</evidence>
<proteinExistence type="predicted"/>
<dbReference type="PANTHER" id="PTHR46573:SF1">
    <property type="entry name" value="WD REPEAT, SAM AND U-BOX DOMAIN-CONTAINING PROTEIN 1"/>
    <property type="match status" value="1"/>
</dbReference>
<dbReference type="AlphaFoldDB" id="A0A7S2EQ70"/>
<evidence type="ECO:0000313" key="3">
    <source>
        <dbReference type="EMBL" id="CAD9350023.1"/>
    </source>
</evidence>
<accession>A0A7S2EQ70</accession>
<reference evidence="3" key="1">
    <citation type="submission" date="2021-01" db="EMBL/GenBank/DDBJ databases">
        <authorList>
            <person name="Corre E."/>
            <person name="Pelletier E."/>
            <person name="Niang G."/>
            <person name="Scheremetjew M."/>
            <person name="Finn R."/>
            <person name="Kale V."/>
            <person name="Holt S."/>
            <person name="Cochrane G."/>
            <person name="Meng A."/>
            <person name="Brown T."/>
            <person name="Cohen L."/>
        </authorList>
    </citation>
    <scope>NUCLEOTIDE SEQUENCE</scope>
    <source>
        <strain evidence="3">Grunow 1884</strain>
    </source>
</reference>
<name>A0A7S2EQ70_TRICV</name>
<dbReference type="SUPFAM" id="SSF57850">
    <property type="entry name" value="RING/U-box"/>
    <property type="match status" value="1"/>
</dbReference>
<dbReference type="InterPro" id="IPR006597">
    <property type="entry name" value="Sel1-like"/>
</dbReference>
<feature type="region of interest" description="Disordered" evidence="1">
    <location>
        <begin position="1"/>
        <end position="26"/>
    </location>
</feature>
<dbReference type="Gene3D" id="1.25.40.10">
    <property type="entry name" value="Tetratricopeptide repeat domain"/>
    <property type="match status" value="1"/>
</dbReference>
<feature type="domain" description="U-box" evidence="2">
    <location>
        <begin position="35"/>
        <end position="99"/>
    </location>
</feature>
<dbReference type="SMART" id="SM00504">
    <property type="entry name" value="Ubox"/>
    <property type="match status" value="1"/>
</dbReference>
<evidence type="ECO:0000259" key="2">
    <source>
        <dbReference type="SMART" id="SM00504"/>
    </source>
</evidence>
<dbReference type="Pfam" id="PF04564">
    <property type="entry name" value="U-box"/>
    <property type="match status" value="1"/>
</dbReference>
<sequence length="283" mass="31602">MSSTGKRSRDDFESSDDETATTKRYKTTMENMADELLCPITTELPVDPVTAEDGRTYERSEMEKLILYQGKNLRSPVTNQLMGPRLSPAYQVRNIIEMLMKSGMISGDRMGKWRQGMSDTADVKAMTKKAENGDTDAMYNLSYWYDFGKKGLAIDFNKAYKWCKKAASNNNVRGMAAAGWHLIKGRGVALGLAEGMALMGMAAQGGSDFAAYFLGVCFNDGLCGLPKSAEWAKFWLQKVVGGNCNIRHLSQMGHEKARKSLIQMEVEDFDDSDWKEDEIIVDL</sequence>
<dbReference type="PANTHER" id="PTHR46573">
    <property type="entry name" value="WD REPEAT, SAM AND U-BOX DOMAIN-CONTAINING PROTEIN 1"/>
    <property type="match status" value="1"/>
</dbReference>
<dbReference type="EMBL" id="HBGO01026613">
    <property type="protein sequence ID" value="CAD9350023.1"/>
    <property type="molecule type" value="Transcribed_RNA"/>
</dbReference>